<reference evidence="2" key="1">
    <citation type="submission" date="2020-01" db="EMBL/GenBank/DDBJ databases">
        <authorList>
            <consortium name="DOE Joint Genome Institute"/>
            <person name="Haridas S."/>
            <person name="Albert R."/>
            <person name="Binder M."/>
            <person name="Bloem J."/>
            <person name="Labutti K."/>
            <person name="Salamov A."/>
            <person name="Andreopoulos B."/>
            <person name="Baker S.E."/>
            <person name="Barry K."/>
            <person name="Bills G."/>
            <person name="Bluhm B.H."/>
            <person name="Cannon C."/>
            <person name="Castanera R."/>
            <person name="Culley D.E."/>
            <person name="Daum C."/>
            <person name="Ezra D."/>
            <person name="Gonzalez J.B."/>
            <person name="Henrissat B."/>
            <person name="Kuo A."/>
            <person name="Liang C."/>
            <person name="Lipzen A."/>
            <person name="Lutzoni F."/>
            <person name="Magnuson J."/>
            <person name="Mondo S."/>
            <person name="Nolan M."/>
            <person name="Ohm R."/>
            <person name="Pangilinan J."/>
            <person name="Park H.-J."/>
            <person name="Ramirez L."/>
            <person name="Alfaro M."/>
            <person name="Sun H."/>
            <person name="Tritt A."/>
            <person name="Yoshinaga Y."/>
            <person name="Zwiers L.-H."/>
            <person name="Turgeon B.G."/>
            <person name="Goodwin S.B."/>
            <person name="Spatafora J.W."/>
            <person name="Crous P.W."/>
            <person name="Grigoriev I.V."/>
        </authorList>
    </citation>
    <scope>NUCLEOTIDE SEQUENCE</scope>
    <source>
        <strain evidence="2">P77</strain>
    </source>
</reference>
<dbReference type="Proteomes" id="UP000800040">
    <property type="component" value="Unassembled WGS sequence"/>
</dbReference>
<sequence length="996" mass="110282">MGNPRFVNGVHGVNGNTNIEGVHWTVQPPSKTAICHVDYKLGASANLCVIPIKITNKPTGNEPVTYFKSRRLRHNAIAEYLTIHELDHCVSVRLWAHKIVTDNNNADEDISPIDHLILFEADRARIRALTKDKTTDYVLKKTFATSKTSDGKSNALPLACSLDLGKQSILISNTNSTEYWKTLEILMRKLIVSGTLPKSKSGAIFRTKAGELLQDAPKPSKTSGPCTAMKSRITGKENSRVNVLFRTTAKLDPPQRKLRVEIDLVPGVKGDINLSELMLSVFGRSIVDLGNHNHLKEAKSLFIGLNVSRTYERLSNNPTTKAALTGSAHSIGNSALSPPSQKVITTVIVVSQTNQKETNSKKNKSSSDLPGAFPDSTVVDLKPAGEVSGFMNNDKKCSVAKYFRIILEHPHMPLANIGRDTWVPLELLKTVGATNQVQAIPCIGHMNASLQGRLKSYGPETNKTNLLDTANMLVCYLRETNEEMRKKILPEGNGKFELVNRTPIKEAPRPDRTKVSASATGSGLRFGLIYIQPKNLRSTSFQGFADAVDDLIRAQGAPGSGTRITTIDQNFAKLVAVIADVKPLLLPPSEDHPDVKAFYENSLDTIIAIIDERGRSKEEIRYLRAEMQKFGNKKVGAVVQCMNKRDLETDLDKTTGFPTHLPIGILQRLNVMHGNTNFAVKKLPEWADRKLMVVGAHISNPGSGAAASCPSVATVVGSVDATLMHYPGSARLQPTLRSTTWRHGRKNDKLKYEVESQILDLESMMKERIQAWIDQQGQTEAPHIIFYRHSNRDFDLAIRQAEMTAIQNACNEFDWGNGGSAPTFGYMLINKNAHYPSPYRNPAADTFAAHAAHTFNITDGSAKRTGHKYQYYVQSIPGDALKGTHYDTLTRYLNGNYQLDKNADVAIALPVHYAQKLARRMYDYFRFAATNSYDGLSSVQRRLEYADERAAENDGQMTAMMNEYLLNYGTVVASCVGAPERRNPWLGQLDGKMFYL</sequence>
<accession>A0A6A5K3L4</accession>
<dbReference type="SUPFAM" id="SSF101690">
    <property type="entry name" value="PAZ domain"/>
    <property type="match status" value="1"/>
</dbReference>
<name>A0A6A5K3L4_9PLEO</name>
<dbReference type="AlphaFoldDB" id="A0A6A5K3L4"/>
<evidence type="ECO:0000313" key="3">
    <source>
        <dbReference type="Proteomes" id="UP000800040"/>
    </source>
</evidence>
<dbReference type="Gene3D" id="2.170.260.10">
    <property type="entry name" value="paz domain"/>
    <property type="match status" value="1"/>
</dbReference>
<keyword evidence="3" id="KW-1185">Reference proteome</keyword>
<dbReference type="InterPro" id="IPR012337">
    <property type="entry name" value="RNaseH-like_sf"/>
</dbReference>
<dbReference type="SMART" id="SM00950">
    <property type="entry name" value="Piwi"/>
    <property type="match status" value="1"/>
</dbReference>
<dbReference type="OrthoDB" id="3800893at2759"/>
<dbReference type="InterPro" id="IPR003165">
    <property type="entry name" value="Piwi"/>
</dbReference>
<dbReference type="InterPro" id="IPR036397">
    <property type="entry name" value="RNaseH_sf"/>
</dbReference>
<dbReference type="InterPro" id="IPR036085">
    <property type="entry name" value="PAZ_dom_sf"/>
</dbReference>
<protein>
    <recommendedName>
        <fullName evidence="1">Piwi domain-containing protein</fullName>
    </recommendedName>
</protein>
<proteinExistence type="predicted"/>
<dbReference type="GO" id="GO:0003676">
    <property type="term" value="F:nucleic acid binding"/>
    <property type="evidence" value="ECO:0007669"/>
    <property type="project" value="InterPro"/>
</dbReference>
<dbReference type="SUPFAM" id="SSF53098">
    <property type="entry name" value="Ribonuclease H-like"/>
    <property type="match status" value="1"/>
</dbReference>
<evidence type="ECO:0000313" key="2">
    <source>
        <dbReference type="EMBL" id="KAF1831649.1"/>
    </source>
</evidence>
<organism evidence="2 3">
    <name type="scientific">Decorospora gaudefroyi</name>
    <dbReference type="NCBI Taxonomy" id="184978"/>
    <lineage>
        <taxon>Eukaryota</taxon>
        <taxon>Fungi</taxon>
        <taxon>Dikarya</taxon>
        <taxon>Ascomycota</taxon>
        <taxon>Pezizomycotina</taxon>
        <taxon>Dothideomycetes</taxon>
        <taxon>Pleosporomycetidae</taxon>
        <taxon>Pleosporales</taxon>
        <taxon>Pleosporineae</taxon>
        <taxon>Pleosporaceae</taxon>
        <taxon>Decorospora</taxon>
    </lineage>
</organism>
<feature type="domain" description="Piwi" evidence="1">
    <location>
        <begin position="604"/>
        <end position="926"/>
    </location>
</feature>
<dbReference type="PANTHER" id="PTHR22891">
    <property type="entry name" value="EUKARYOTIC TRANSLATION INITIATION FACTOR 2C"/>
    <property type="match status" value="1"/>
</dbReference>
<dbReference type="Pfam" id="PF02171">
    <property type="entry name" value="Piwi"/>
    <property type="match status" value="1"/>
</dbReference>
<gene>
    <name evidence="2" type="ORF">BDW02DRAFT_606010</name>
</gene>
<dbReference type="Gene3D" id="3.30.420.10">
    <property type="entry name" value="Ribonuclease H-like superfamily/Ribonuclease H"/>
    <property type="match status" value="1"/>
</dbReference>
<evidence type="ECO:0000259" key="1">
    <source>
        <dbReference type="SMART" id="SM00950"/>
    </source>
</evidence>
<dbReference type="EMBL" id="ML975358">
    <property type="protein sequence ID" value="KAF1831649.1"/>
    <property type="molecule type" value="Genomic_DNA"/>
</dbReference>